<dbReference type="InterPro" id="IPR017853">
    <property type="entry name" value="GH"/>
</dbReference>
<dbReference type="SMART" id="SM00642">
    <property type="entry name" value="Aamy"/>
    <property type="match status" value="1"/>
</dbReference>
<keyword evidence="7" id="KW-0326">Glycosidase</keyword>
<evidence type="ECO:0000313" key="10">
    <source>
        <dbReference type="EMBL" id="CAK9089915.1"/>
    </source>
</evidence>
<feature type="compositionally biased region" description="Acidic residues" evidence="8">
    <location>
        <begin position="40"/>
        <end position="51"/>
    </location>
</feature>
<feature type="domain" description="Glycosyl hydrolase family 13 catalytic" evidence="9">
    <location>
        <begin position="484"/>
        <end position="880"/>
    </location>
</feature>
<evidence type="ECO:0000259" key="9">
    <source>
        <dbReference type="SMART" id="SM00642"/>
    </source>
</evidence>
<feature type="region of interest" description="Disordered" evidence="8">
    <location>
        <begin position="153"/>
        <end position="214"/>
    </location>
</feature>
<evidence type="ECO:0000256" key="7">
    <source>
        <dbReference type="ARBA" id="ARBA00023295"/>
    </source>
</evidence>
<dbReference type="PRINTS" id="PR00110">
    <property type="entry name" value="ALPHAAMYLASE"/>
</dbReference>
<dbReference type="Gene3D" id="2.60.40.1180">
    <property type="entry name" value="Golgi alpha-mannosidase II"/>
    <property type="match status" value="1"/>
</dbReference>
<dbReference type="InterPro" id="IPR013780">
    <property type="entry name" value="Glyco_hydro_b"/>
</dbReference>
<evidence type="ECO:0000256" key="8">
    <source>
        <dbReference type="SAM" id="MobiDB-lite"/>
    </source>
</evidence>
<comment type="similarity">
    <text evidence="3">Belongs to the glycosyl hydrolase 13 family.</text>
</comment>
<name>A0ABP0QPZ5_9DINO</name>
<dbReference type="EMBL" id="CAXAMM010039907">
    <property type="protein sequence ID" value="CAK9089915.1"/>
    <property type="molecule type" value="Genomic_DNA"/>
</dbReference>
<keyword evidence="6" id="KW-0119">Carbohydrate metabolism</keyword>
<evidence type="ECO:0000256" key="5">
    <source>
        <dbReference type="ARBA" id="ARBA00022801"/>
    </source>
</evidence>
<feature type="region of interest" description="Disordered" evidence="8">
    <location>
        <begin position="40"/>
        <end position="102"/>
    </location>
</feature>
<gene>
    <name evidence="10" type="ORF">SCF082_LOCUS42419</name>
</gene>
<accession>A0ABP0QPZ5</accession>
<keyword evidence="5" id="KW-0378">Hydrolase</keyword>
<dbReference type="PANTHER" id="PTHR43447">
    <property type="entry name" value="ALPHA-AMYLASE"/>
    <property type="match status" value="1"/>
</dbReference>
<comment type="catalytic activity">
    <reaction evidence="1">
        <text>Endohydrolysis of (1-&gt;4)-alpha-D-glucosidic linkages in polysaccharides containing three or more (1-&gt;4)-alpha-linked D-glucose units.</text>
        <dbReference type="EC" id="3.2.1.1"/>
    </reaction>
</comment>
<dbReference type="Gene3D" id="3.20.20.80">
    <property type="entry name" value="Glycosidases"/>
    <property type="match status" value="1"/>
</dbReference>
<proteinExistence type="inferred from homology"/>
<sequence length="988" mass="107566">MQRRTSAVPWVCRCHTVRLRRALRWVMRRPDLGAQNLDSESWEVNESDIESENGNITRNSSEDDSDRGGWPSGGFTSNLSGADGGWPETSTSTSTRSSLGSSFTITTTSTSFTSTSFTSTTRSTSFTATISTTSFTRSFTTFSTTSTSTRSTTITTTRSATTTTTTTVTATSSSRTTRPTSSSTRIPTTETFTTTASRTTTSTNSSVTSTTPSTTFSTATTTSTTSMLVSSFLFEPSSGPLEAMPLCYLPPLVDKPGCQRCGRQEGPLFGLNELKQETSARTRCLESARAAKCNVWVFRVGSCELWNCSSKEALHRAADSGVAEPDGTFLKDYHGRLVTTSRDRTLVAEDTPVASLAVALRPTGSVAKLQSADGHFVTVASSGSLEASRWDDGETFNITREGAYVLLQSPRGLLRSDGTAIMVSRREGRPPEEGLFRVVRGLDLPSGSRKGWTRNDTERVWVHSSLCNYQEPFGGEGGRERRSATYVKLWEWNYVDVLKECQEVLGPSGVTAVQLSPVAEHLVGPQWWVRYQPVSASLHSRSGTADELRSAVAGCRTAGVEVIIDVVLNHMARPCPAAQELLEGTPCVGWNGTAYGNRRTAGARGWDAATPLHFHHRGKEIWGACGVGPETGFLCGSPVTTDCSCCPCDMYGLPDWDLAVKAVEESHARHLEELHRMGVTMLRIDAALYMESDLVSRFLNRFPWDMVYQEWWHELPLPGRTDVFGLYRDLKFMRRIAEFLDVAPLARSPEVLNVTRGDFYINPNEAVYPTCFHDGRSDRADPAVPTFKNGLAFHQQQLFMLASPFPITVLLWGGYAWRQIDDGPPGCEPGGAARCVATSPHQDGCMATPGASPLAEGDVEDRRWVCEHRWQGVAGLIRFRRSCRQPMTESWHSGHGGTLLSPGHVAFRLGGSCFVAIARGAGRWQLSGLATQLPPGRYCDLGSWDGRTCVREVVLGPGGRVLEGGVPAGGLTAISAADMQPTPSLEDK</sequence>
<dbReference type="EC" id="3.2.1.1" evidence="4"/>
<dbReference type="InterPro" id="IPR006046">
    <property type="entry name" value="Alpha_amylase"/>
</dbReference>
<dbReference type="Proteomes" id="UP001642464">
    <property type="component" value="Unassembled WGS sequence"/>
</dbReference>
<comment type="cofactor">
    <cofactor evidence="2">
        <name>Ca(2+)</name>
        <dbReference type="ChEBI" id="CHEBI:29108"/>
    </cofactor>
</comment>
<reference evidence="10 11" key="1">
    <citation type="submission" date="2024-02" db="EMBL/GenBank/DDBJ databases">
        <authorList>
            <person name="Chen Y."/>
            <person name="Shah S."/>
            <person name="Dougan E. K."/>
            <person name="Thang M."/>
            <person name="Chan C."/>
        </authorList>
    </citation>
    <scope>NUCLEOTIDE SEQUENCE [LARGE SCALE GENOMIC DNA]</scope>
</reference>
<evidence type="ECO:0000256" key="1">
    <source>
        <dbReference type="ARBA" id="ARBA00000548"/>
    </source>
</evidence>
<keyword evidence="11" id="KW-1185">Reference proteome</keyword>
<comment type="caution">
    <text evidence="10">The sequence shown here is derived from an EMBL/GenBank/DDBJ whole genome shotgun (WGS) entry which is preliminary data.</text>
</comment>
<feature type="compositionally biased region" description="Low complexity" evidence="8">
    <location>
        <begin position="89"/>
        <end position="102"/>
    </location>
</feature>
<dbReference type="SUPFAM" id="SSF51445">
    <property type="entry name" value="(Trans)glycosidases"/>
    <property type="match status" value="1"/>
</dbReference>
<evidence type="ECO:0000256" key="2">
    <source>
        <dbReference type="ARBA" id="ARBA00001913"/>
    </source>
</evidence>
<evidence type="ECO:0000313" key="11">
    <source>
        <dbReference type="Proteomes" id="UP001642464"/>
    </source>
</evidence>
<protein>
    <recommendedName>
        <fullName evidence="4">alpha-amylase</fullName>
        <ecNumber evidence="4">3.2.1.1</ecNumber>
    </recommendedName>
</protein>
<evidence type="ECO:0000256" key="3">
    <source>
        <dbReference type="ARBA" id="ARBA00008061"/>
    </source>
</evidence>
<dbReference type="InterPro" id="IPR006047">
    <property type="entry name" value="GH13_cat_dom"/>
</dbReference>
<evidence type="ECO:0000256" key="4">
    <source>
        <dbReference type="ARBA" id="ARBA00012595"/>
    </source>
</evidence>
<evidence type="ECO:0000256" key="6">
    <source>
        <dbReference type="ARBA" id="ARBA00023277"/>
    </source>
</evidence>
<organism evidence="10 11">
    <name type="scientific">Durusdinium trenchii</name>
    <dbReference type="NCBI Taxonomy" id="1381693"/>
    <lineage>
        <taxon>Eukaryota</taxon>
        <taxon>Sar</taxon>
        <taxon>Alveolata</taxon>
        <taxon>Dinophyceae</taxon>
        <taxon>Suessiales</taxon>
        <taxon>Symbiodiniaceae</taxon>
        <taxon>Durusdinium</taxon>
    </lineage>
</organism>